<organism evidence="6 7">
    <name type="scientific">Ficus carica</name>
    <name type="common">Common fig</name>
    <dbReference type="NCBI Taxonomy" id="3494"/>
    <lineage>
        <taxon>Eukaryota</taxon>
        <taxon>Viridiplantae</taxon>
        <taxon>Streptophyta</taxon>
        <taxon>Embryophyta</taxon>
        <taxon>Tracheophyta</taxon>
        <taxon>Spermatophyta</taxon>
        <taxon>Magnoliopsida</taxon>
        <taxon>eudicotyledons</taxon>
        <taxon>Gunneridae</taxon>
        <taxon>Pentapetalae</taxon>
        <taxon>rosids</taxon>
        <taxon>fabids</taxon>
        <taxon>Rosales</taxon>
        <taxon>Moraceae</taxon>
        <taxon>Ficeae</taxon>
        <taxon>Ficus</taxon>
    </lineage>
</organism>
<evidence type="ECO:0000256" key="1">
    <source>
        <dbReference type="ARBA" id="ARBA00004123"/>
    </source>
</evidence>
<comment type="subcellular location">
    <subcellularLocation>
        <location evidence="1">Nucleus</location>
    </subcellularLocation>
</comment>
<dbReference type="GO" id="GO:0005634">
    <property type="term" value="C:nucleus"/>
    <property type="evidence" value="ECO:0007669"/>
    <property type="project" value="UniProtKB-SubCell"/>
</dbReference>
<proteinExistence type="predicted"/>
<dbReference type="EMBL" id="BTGU01013518">
    <property type="protein sequence ID" value="GMN74575.1"/>
    <property type="molecule type" value="Genomic_DNA"/>
</dbReference>
<protein>
    <submittedName>
        <fullName evidence="6">Uncharacterized protein</fullName>
    </submittedName>
</protein>
<keyword evidence="4" id="KW-0804">Transcription</keyword>
<keyword evidence="5" id="KW-0539">Nucleus</keyword>
<accession>A0AA88EJ98</accession>
<dbReference type="GO" id="GO:0003677">
    <property type="term" value="F:DNA binding"/>
    <property type="evidence" value="ECO:0007669"/>
    <property type="project" value="UniProtKB-KW"/>
</dbReference>
<reference evidence="6" key="1">
    <citation type="submission" date="2023-07" db="EMBL/GenBank/DDBJ databases">
        <title>draft genome sequence of fig (Ficus carica).</title>
        <authorList>
            <person name="Takahashi T."/>
            <person name="Nishimura K."/>
        </authorList>
    </citation>
    <scope>NUCLEOTIDE SEQUENCE</scope>
</reference>
<dbReference type="InterPro" id="IPR015300">
    <property type="entry name" value="DNA-bd_pseudobarrel_sf"/>
</dbReference>
<evidence type="ECO:0000313" key="6">
    <source>
        <dbReference type="EMBL" id="GMN74575.1"/>
    </source>
</evidence>
<evidence type="ECO:0000256" key="4">
    <source>
        <dbReference type="ARBA" id="ARBA00023163"/>
    </source>
</evidence>
<name>A0AA88EJ98_FICCA</name>
<evidence type="ECO:0000256" key="3">
    <source>
        <dbReference type="ARBA" id="ARBA00023125"/>
    </source>
</evidence>
<gene>
    <name evidence="6" type="ORF">TIFTF001_053872</name>
</gene>
<sequence length="132" mass="15555">MEVEYWKVVRQNDIKDRFVVPKRWMDILRPQFRNGENEASIKALDSHGFFREFRCAIRTGPQEKPSLQALEWQKFIKHAGIQEGDSLILQAEENLTWGTNYKIRVQRMDAHGDWYNVPPPAPVVRGPYPFLN</sequence>
<comment type="caution">
    <text evidence="6">The sequence shown here is derived from an EMBL/GenBank/DDBJ whole genome shotgun (WGS) entry which is preliminary data.</text>
</comment>
<dbReference type="SUPFAM" id="SSF101936">
    <property type="entry name" value="DNA-binding pseudobarrel domain"/>
    <property type="match status" value="1"/>
</dbReference>
<evidence type="ECO:0000256" key="5">
    <source>
        <dbReference type="ARBA" id="ARBA00023242"/>
    </source>
</evidence>
<dbReference type="Gene3D" id="2.40.330.10">
    <property type="entry name" value="DNA-binding pseudobarrel domain"/>
    <property type="match status" value="1"/>
</dbReference>
<keyword evidence="2" id="KW-0805">Transcription regulation</keyword>
<dbReference type="AlphaFoldDB" id="A0AA88EJ98"/>
<keyword evidence="7" id="KW-1185">Reference proteome</keyword>
<evidence type="ECO:0000313" key="7">
    <source>
        <dbReference type="Proteomes" id="UP001187192"/>
    </source>
</evidence>
<dbReference type="Proteomes" id="UP001187192">
    <property type="component" value="Unassembled WGS sequence"/>
</dbReference>
<keyword evidence="3" id="KW-0238">DNA-binding</keyword>
<evidence type="ECO:0000256" key="2">
    <source>
        <dbReference type="ARBA" id="ARBA00023015"/>
    </source>
</evidence>